<name>A0A9P0EFH5_9HYPO</name>
<dbReference type="Proteomes" id="UP000775872">
    <property type="component" value="Unassembled WGS sequence"/>
</dbReference>
<dbReference type="FunFam" id="1.10.150.670:FF:000004">
    <property type="entry name" value="Crossover junction endonuclease EME1"/>
    <property type="match status" value="1"/>
</dbReference>
<proteinExistence type="inferred from homology"/>
<dbReference type="SMART" id="SM00891">
    <property type="entry name" value="ERCC4"/>
    <property type="match status" value="1"/>
</dbReference>
<evidence type="ECO:0000256" key="11">
    <source>
        <dbReference type="ARBA" id="ARBA00023204"/>
    </source>
</evidence>
<evidence type="ECO:0000256" key="2">
    <source>
        <dbReference type="ARBA" id="ARBA00004123"/>
    </source>
</evidence>
<evidence type="ECO:0000256" key="9">
    <source>
        <dbReference type="ARBA" id="ARBA00022842"/>
    </source>
</evidence>
<feature type="compositionally biased region" description="Acidic residues" evidence="14">
    <location>
        <begin position="336"/>
        <end position="346"/>
    </location>
</feature>
<evidence type="ECO:0000256" key="1">
    <source>
        <dbReference type="ARBA" id="ARBA00001946"/>
    </source>
</evidence>
<comment type="cofactor">
    <cofactor evidence="1">
        <name>Mg(2+)</name>
        <dbReference type="ChEBI" id="CHEBI:18420"/>
    </cofactor>
</comment>
<evidence type="ECO:0000313" key="17">
    <source>
        <dbReference type="Proteomes" id="UP000775872"/>
    </source>
</evidence>
<feature type="compositionally biased region" description="Polar residues" evidence="14">
    <location>
        <begin position="150"/>
        <end position="160"/>
    </location>
</feature>
<dbReference type="GO" id="GO:0005634">
    <property type="term" value="C:nucleus"/>
    <property type="evidence" value="ECO:0007669"/>
    <property type="project" value="UniProtKB-SubCell"/>
</dbReference>
<feature type="region of interest" description="Disordered" evidence="14">
    <location>
        <begin position="107"/>
        <end position="418"/>
    </location>
</feature>
<evidence type="ECO:0000256" key="4">
    <source>
        <dbReference type="ARBA" id="ARBA00022722"/>
    </source>
</evidence>
<reference evidence="16" key="1">
    <citation type="submission" date="2021-10" db="EMBL/GenBank/DDBJ databases">
        <authorList>
            <person name="Piombo E."/>
        </authorList>
    </citation>
    <scope>NUCLEOTIDE SEQUENCE</scope>
</reference>
<feature type="compositionally biased region" description="Polar residues" evidence="14">
    <location>
        <begin position="276"/>
        <end position="290"/>
    </location>
</feature>
<comment type="subcellular location">
    <subcellularLocation>
        <location evidence="2">Nucleus</location>
    </subcellularLocation>
</comment>
<dbReference type="PANTHER" id="PTHR21077">
    <property type="entry name" value="EME1 PROTEIN"/>
    <property type="match status" value="1"/>
</dbReference>
<dbReference type="OrthoDB" id="343092at2759"/>
<evidence type="ECO:0000313" key="16">
    <source>
        <dbReference type="EMBL" id="CAH0047739.1"/>
    </source>
</evidence>
<dbReference type="GO" id="GO:0048476">
    <property type="term" value="C:Holliday junction resolvase complex"/>
    <property type="evidence" value="ECO:0007669"/>
    <property type="project" value="InterPro"/>
</dbReference>
<dbReference type="Gene3D" id="3.40.50.10130">
    <property type="match status" value="1"/>
</dbReference>
<feature type="compositionally biased region" description="Low complexity" evidence="14">
    <location>
        <begin position="206"/>
        <end position="221"/>
    </location>
</feature>
<evidence type="ECO:0000256" key="14">
    <source>
        <dbReference type="SAM" id="MobiDB-lite"/>
    </source>
</evidence>
<dbReference type="GO" id="GO:0003677">
    <property type="term" value="F:DNA binding"/>
    <property type="evidence" value="ECO:0007669"/>
    <property type="project" value="InterPro"/>
</dbReference>
<feature type="domain" description="ERCC4" evidence="15">
    <location>
        <begin position="442"/>
        <end position="701"/>
    </location>
</feature>
<dbReference type="GO" id="GO:0046872">
    <property type="term" value="F:metal ion binding"/>
    <property type="evidence" value="ECO:0007669"/>
    <property type="project" value="UniProtKB-KW"/>
</dbReference>
<evidence type="ECO:0000259" key="15">
    <source>
        <dbReference type="SMART" id="SM00891"/>
    </source>
</evidence>
<dbReference type="GO" id="GO:0031297">
    <property type="term" value="P:replication fork processing"/>
    <property type="evidence" value="ECO:0007669"/>
    <property type="project" value="TreeGrafter"/>
</dbReference>
<sequence length="748" mass="82834">MAREVIDLISSSPPPPPESPPLFFNDDVPSGQRTESCASEPHRVDLECLSDEFDTTIDIDELISLPSFDKSSHANSTNNITSTKQSTHISIETADATRQRIIQETITDIHSDDFDSASENGEPRIYESTSNGNKRRRVSDWVNPKDPPTLETSDPFCSSQKEARLDGNQHKSPYSANGPVEILSSPERPPTARSKPGLPLMTIENPPTTSFTTSFQSSPDPFKSPIPQNIPCSNPPQSHVPEHVESSNPFASSPGEKRAKETAPKAARFADIEIVSSAQSPQGFKSNIASRQDWDPISSSAPEIGSHTLPDLRRQKSTAGVTISVDSDSSVHGFESESDEDEDELPDINALIAAPRKRPSLHRSYSDNFVSKSRSKASKPTKSSADRARERDTKAAATAAEKARKQRERERDKAAKARDKERAAALAEVNKLRTDKKISTPEMLVDLSTNLNPTTRTQVEPLLKALDVEFSTWESPVDNVVKWRRKVTSRFNEDLGHWEPVPRRIVNEKHVAVIILADEFVQLALGGGLDDHVSKMTEHFPNYQLIYLIEGLHVWMRKNRNARNRQFVSGVRVQEGAGPSSSRRRNAPATEYVSEETIEDALLQLQVMHDALIHHTTIPLETSQWITVLTQHISTIPYRKQKDQATMNAAFCMESGQVRSGDNPKDTYIRMLQEISRVTAPVAYGIATEFATVSELVNGLESGGANRLEAVRKSANKDGVMSDRTVGQAMSKRLHKVFTGRDESSADV</sequence>
<dbReference type="EMBL" id="CABFOC020000031">
    <property type="protein sequence ID" value="CAH0047739.1"/>
    <property type="molecule type" value="Genomic_DNA"/>
</dbReference>
<comment type="similarity">
    <text evidence="3">Belongs to the EME1/MMS4 family.</text>
</comment>
<keyword evidence="8" id="KW-0378">Hydrolase</keyword>
<evidence type="ECO:0000256" key="7">
    <source>
        <dbReference type="ARBA" id="ARBA00022763"/>
    </source>
</evidence>
<dbReference type="InterPro" id="IPR042530">
    <property type="entry name" value="EME1/EME2_C"/>
</dbReference>
<dbReference type="InterPro" id="IPR006166">
    <property type="entry name" value="ERCC4_domain"/>
</dbReference>
<dbReference type="Gene3D" id="1.10.150.670">
    <property type="entry name" value="Crossover junction endonuclease EME1, DNA-binding domain"/>
    <property type="match status" value="1"/>
</dbReference>
<dbReference type="Pfam" id="PF02732">
    <property type="entry name" value="ERCC4"/>
    <property type="match status" value="1"/>
</dbReference>
<feature type="compositionally biased region" description="Basic and acidic residues" evidence="14">
    <location>
        <begin position="401"/>
        <end position="418"/>
    </location>
</feature>
<feature type="compositionally biased region" description="Basic and acidic residues" evidence="14">
    <location>
        <begin position="384"/>
        <end position="394"/>
    </location>
</feature>
<keyword evidence="5" id="KW-0479">Metal-binding</keyword>
<keyword evidence="4" id="KW-0540">Nuclease</keyword>
<keyword evidence="6" id="KW-0255">Endonuclease</keyword>
<feature type="compositionally biased region" description="Basic and acidic residues" evidence="14">
    <location>
        <begin position="255"/>
        <end position="271"/>
    </location>
</feature>
<organism evidence="16 17">
    <name type="scientific">Clonostachys solani</name>
    <dbReference type="NCBI Taxonomy" id="160281"/>
    <lineage>
        <taxon>Eukaryota</taxon>
        <taxon>Fungi</taxon>
        <taxon>Dikarya</taxon>
        <taxon>Ascomycota</taxon>
        <taxon>Pezizomycotina</taxon>
        <taxon>Sordariomycetes</taxon>
        <taxon>Hypocreomycetidae</taxon>
        <taxon>Hypocreales</taxon>
        <taxon>Bionectriaceae</taxon>
        <taxon>Clonostachys</taxon>
    </lineage>
</organism>
<dbReference type="InterPro" id="IPR033310">
    <property type="entry name" value="Mms4/EME1/EME2"/>
</dbReference>
<evidence type="ECO:0000256" key="13">
    <source>
        <dbReference type="ARBA" id="ARBA00023254"/>
    </source>
</evidence>
<keyword evidence="12" id="KW-0539">Nucleus</keyword>
<dbReference type="GO" id="GO:0006302">
    <property type="term" value="P:double-strand break repair"/>
    <property type="evidence" value="ECO:0007669"/>
    <property type="project" value="TreeGrafter"/>
</dbReference>
<dbReference type="CDD" id="cd20085">
    <property type="entry name" value="XPF_nuclease_Mms4"/>
    <property type="match status" value="1"/>
</dbReference>
<comment type="caution">
    <text evidence="16">The sequence shown here is derived from an EMBL/GenBank/DDBJ whole genome shotgun (WGS) entry which is preliminary data.</text>
</comment>
<dbReference type="GO" id="GO:0031573">
    <property type="term" value="P:mitotic intra-S DNA damage checkpoint signaling"/>
    <property type="evidence" value="ECO:0007669"/>
    <property type="project" value="TreeGrafter"/>
</dbReference>
<accession>A0A9P0EFH5</accession>
<dbReference type="GO" id="GO:0000712">
    <property type="term" value="P:resolution of meiotic recombination intermediates"/>
    <property type="evidence" value="ECO:0007669"/>
    <property type="project" value="TreeGrafter"/>
</dbReference>
<protein>
    <recommendedName>
        <fullName evidence="15">ERCC4 domain-containing protein</fullName>
    </recommendedName>
</protein>
<feature type="compositionally biased region" description="Polar residues" evidence="14">
    <location>
        <begin position="226"/>
        <end position="237"/>
    </location>
</feature>
<gene>
    <name evidence="16" type="ORF">CSOL1703_00013758</name>
</gene>
<evidence type="ECO:0000256" key="6">
    <source>
        <dbReference type="ARBA" id="ARBA00022759"/>
    </source>
</evidence>
<evidence type="ECO:0000256" key="8">
    <source>
        <dbReference type="ARBA" id="ARBA00022801"/>
    </source>
</evidence>
<keyword evidence="10" id="KW-0233">DNA recombination</keyword>
<evidence type="ECO:0000256" key="3">
    <source>
        <dbReference type="ARBA" id="ARBA00005313"/>
    </source>
</evidence>
<keyword evidence="9" id="KW-0460">Magnesium</keyword>
<keyword evidence="17" id="KW-1185">Reference proteome</keyword>
<dbReference type="PANTHER" id="PTHR21077:SF5">
    <property type="entry name" value="CROSSOVER JUNCTION ENDONUCLEASE MMS4"/>
    <property type="match status" value="1"/>
</dbReference>
<keyword evidence="13" id="KW-0469">Meiosis</keyword>
<evidence type="ECO:0000256" key="12">
    <source>
        <dbReference type="ARBA" id="ARBA00023242"/>
    </source>
</evidence>
<keyword evidence="7" id="KW-0227">DNA damage</keyword>
<dbReference type="AlphaFoldDB" id="A0A9P0EFH5"/>
<dbReference type="GO" id="GO:0008821">
    <property type="term" value="F:crossover junction DNA endonuclease activity"/>
    <property type="evidence" value="ECO:0007669"/>
    <property type="project" value="TreeGrafter"/>
</dbReference>
<evidence type="ECO:0000256" key="10">
    <source>
        <dbReference type="ARBA" id="ARBA00023172"/>
    </source>
</evidence>
<dbReference type="InterPro" id="IPR047521">
    <property type="entry name" value="XPF_nuclease_EME1_ascomycetes"/>
</dbReference>
<evidence type="ECO:0000256" key="5">
    <source>
        <dbReference type="ARBA" id="ARBA00022723"/>
    </source>
</evidence>
<feature type="compositionally biased region" description="Polar residues" evidence="14">
    <location>
        <begin position="317"/>
        <end position="330"/>
    </location>
</feature>
<keyword evidence="11" id="KW-0234">DNA repair</keyword>
<feature type="region of interest" description="Disordered" evidence="14">
    <location>
        <begin position="1"/>
        <end position="39"/>
    </location>
</feature>